<evidence type="ECO:0000313" key="8">
    <source>
        <dbReference type="EMBL" id="RZF41027.1"/>
    </source>
</evidence>
<organism evidence="8 9">
    <name type="scientific">Laodelphax striatellus</name>
    <name type="common">Small brown planthopper</name>
    <name type="synonym">Delphax striatella</name>
    <dbReference type="NCBI Taxonomy" id="195883"/>
    <lineage>
        <taxon>Eukaryota</taxon>
        <taxon>Metazoa</taxon>
        <taxon>Ecdysozoa</taxon>
        <taxon>Arthropoda</taxon>
        <taxon>Hexapoda</taxon>
        <taxon>Insecta</taxon>
        <taxon>Pterygota</taxon>
        <taxon>Neoptera</taxon>
        <taxon>Paraneoptera</taxon>
        <taxon>Hemiptera</taxon>
        <taxon>Auchenorrhyncha</taxon>
        <taxon>Fulgoroidea</taxon>
        <taxon>Delphacidae</taxon>
        <taxon>Criomorphinae</taxon>
        <taxon>Laodelphax</taxon>
    </lineage>
</organism>
<dbReference type="InterPro" id="IPR000425">
    <property type="entry name" value="MIP"/>
</dbReference>
<dbReference type="GO" id="GO:0015267">
    <property type="term" value="F:channel activity"/>
    <property type="evidence" value="ECO:0007669"/>
    <property type="project" value="InterPro"/>
</dbReference>
<dbReference type="InParanoid" id="A0A482X5J1"/>
<dbReference type="AlphaFoldDB" id="A0A482X5J1"/>
<feature type="compositionally biased region" description="Polar residues" evidence="6">
    <location>
        <begin position="31"/>
        <end position="53"/>
    </location>
</feature>
<evidence type="ECO:0000313" key="9">
    <source>
        <dbReference type="Proteomes" id="UP000291343"/>
    </source>
</evidence>
<keyword evidence="2 5" id="KW-0812">Transmembrane</keyword>
<feature type="transmembrane region" description="Helical" evidence="7">
    <location>
        <begin position="196"/>
        <end position="215"/>
    </location>
</feature>
<dbReference type="PRINTS" id="PR00783">
    <property type="entry name" value="MINTRINSICP"/>
</dbReference>
<evidence type="ECO:0008006" key="10">
    <source>
        <dbReference type="Google" id="ProtNLM"/>
    </source>
</evidence>
<dbReference type="FunCoup" id="A0A482X5J1">
    <property type="interactions" value="66"/>
</dbReference>
<evidence type="ECO:0000256" key="5">
    <source>
        <dbReference type="RuleBase" id="RU000477"/>
    </source>
</evidence>
<comment type="caution">
    <text evidence="8">The sequence shown here is derived from an EMBL/GenBank/DDBJ whole genome shotgun (WGS) entry which is preliminary data.</text>
</comment>
<evidence type="ECO:0000256" key="6">
    <source>
        <dbReference type="SAM" id="MobiDB-lite"/>
    </source>
</evidence>
<reference evidence="8 9" key="1">
    <citation type="journal article" date="2017" name="Gigascience">
        <title>Genome sequence of the small brown planthopper, Laodelphax striatellus.</title>
        <authorList>
            <person name="Zhu J."/>
            <person name="Jiang F."/>
            <person name="Wang X."/>
            <person name="Yang P."/>
            <person name="Bao Y."/>
            <person name="Zhao W."/>
            <person name="Wang W."/>
            <person name="Lu H."/>
            <person name="Wang Q."/>
            <person name="Cui N."/>
            <person name="Li J."/>
            <person name="Chen X."/>
            <person name="Luo L."/>
            <person name="Yu J."/>
            <person name="Kang L."/>
            <person name="Cui F."/>
        </authorList>
    </citation>
    <scope>NUCLEOTIDE SEQUENCE [LARGE SCALE GENOMIC DNA]</scope>
    <source>
        <strain evidence="8">Lst14</strain>
    </source>
</reference>
<dbReference type="OrthoDB" id="3222at2759"/>
<dbReference type="Proteomes" id="UP000291343">
    <property type="component" value="Unassembled WGS sequence"/>
</dbReference>
<name>A0A482X5J1_LAOST</name>
<dbReference type="PANTHER" id="PTHR19139">
    <property type="entry name" value="AQUAPORIN TRANSPORTER"/>
    <property type="match status" value="1"/>
</dbReference>
<dbReference type="GO" id="GO:0005886">
    <property type="term" value="C:plasma membrane"/>
    <property type="evidence" value="ECO:0007669"/>
    <property type="project" value="TreeGrafter"/>
</dbReference>
<comment type="similarity">
    <text evidence="5">Belongs to the MIP/aquaporin (TC 1.A.8) family.</text>
</comment>
<sequence length="308" mass="32553">MSSDIPDSIKIDGSMRMLPENETLNRGDDPTTGQIPADQSSVEKMPNKTLSTDSLRRQSSEMSLKVSVWKLVEIAVAETVGTACLVFFGCMSLINFGSVPSLQPAIGFGLVVASVVMIFGHISSSHLNPSVTLCALILGKINAVSAVVYVLSECLGAIVGIGLLNLVTPCDLWAASAPDRTVCVTAPAPGLHDAQAVAVEFSATLFLILVVCGVWDERNADKHDSVPLKFGAVITLLAMVAGPYTGASMNPARSLGPAILSGSFHKHWVYWIGPLLGSAVGTIFYKTIFLRKQDSVPGGAEQMPLRPT</sequence>
<proteinExistence type="inferred from homology"/>
<dbReference type="EMBL" id="QKKF02017260">
    <property type="protein sequence ID" value="RZF41027.1"/>
    <property type="molecule type" value="Genomic_DNA"/>
</dbReference>
<feature type="region of interest" description="Disordered" evidence="6">
    <location>
        <begin position="1"/>
        <end position="54"/>
    </location>
</feature>
<dbReference type="SMR" id="A0A482X5J1"/>
<feature type="transmembrane region" description="Helical" evidence="7">
    <location>
        <begin position="267"/>
        <end position="285"/>
    </location>
</feature>
<dbReference type="InterPro" id="IPR023271">
    <property type="entry name" value="Aquaporin-like"/>
</dbReference>
<accession>A0A482X5J1</accession>
<feature type="transmembrane region" description="Helical" evidence="7">
    <location>
        <begin position="71"/>
        <end position="96"/>
    </location>
</feature>
<gene>
    <name evidence="8" type="ORF">LSTR_LSTR002659</name>
</gene>
<evidence type="ECO:0000256" key="1">
    <source>
        <dbReference type="ARBA" id="ARBA00004141"/>
    </source>
</evidence>
<keyword evidence="4 7" id="KW-0472">Membrane</keyword>
<dbReference type="SUPFAM" id="SSF81338">
    <property type="entry name" value="Aquaporin-like"/>
    <property type="match status" value="1"/>
</dbReference>
<feature type="transmembrane region" description="Helical" evidence="7">
    <location>
        <begin position="102"/>
        <end position="122"/>
    </location>
</feature>
<feature type="transmembrane region" description="Helical" evidence="7">
    <location>
        <begin position="227"/>
        <end position="247"/>
    </location>
</feature>
<dbReference type="CDD" id="cd00333">
    <property type="entry name" value="MIP"/>
    <property type="match status" value="1"/>
</dbReference>
<dbReference type="STRING" id="195883.A0A482X5J1"/>
<evidence type="ECO:0000256" key="2">
    <source>
        <dbReference type="ARBA" id="ARBA00022692"/>
    </source>
</evidence>
<dbReference type="InterPro" id="IPR034294">
    <property type="entry name" value="Aquaporin_transptr"/>
</dbReference>
<protein>
    <recommendedName>
        <fullName evidence="10">Aquaporin</fullName>
    </recommendedName>
</protein>
<evidence type="ECO:0000256" key="3">
    <source>
        <dbReference type="ARBA" id="ARBA00022989"/>
    </source>
</evidence>
<keyword evidence="3 7" id="KW-1133">Transmembrane helix</keyword>
<dbReference type="Gene3D" id="1.20.1080.10">
    <property type="entry name" value="Glycerol uptake facilitator protein"/>
    <property type="match status" value="1"/>
</dbReference>
<feature type="transmembrane region" description="Helical" evidence="7">
    <location>
        <begin position="143"/>
        <end position="164"/>
    </location>
</feature>
<dbReference type="PANTHER" id="PTHR19139:SF270">
    <property type="entry name" value="ENTOMOGLYCEROPORIN 1-RELATED"/>
    <property type="match status" value="1"/>
</dbReference>
<evidence type="ECO:0000256" key="7">
    <source>
        <dbReference type="SAM" id="Phobius"/>
    </source>
</evidence>
<dbReference type="Pfam" id="PF00230">
    <property type="entry name" value="MIP"/>
    <property type="match status" value="1"/>
</dbReference>
<comment type="subcellular location">
    <subcellularLocation>
        <location evidence="1">Membrane</location>
        <topology evidence="1">Multi-pass membrane protein</topology>
    </subcellularLocation>
</comment>
<keyword evidence="9" id="KW-1185">Reference proteome</keyword>
<evidence type="ECO:0000256" key="4">
    <source>
        <dbReference type="ARBA" id="ARBA00023136"/>
    </source>
</evidence>
<keyword evidence="5" id="KW-0813">Transport</keyword>